<evidence type="ECO:0000313" key="9">
    <source>
        <dbReference type="Proteomes" id="UP001590951"/>
    </source>
</evidence>
<comment type="caution">
    <text evidence="8">The sequence shown here is derived from an EMBL/GenBank/DDBJ whole genome shotgun (WGS) entry which is preliminary data.</text>
</comment>
<keyword evidence="3 6" id="KW-1133">Transmembrane helix</keyword>
<reference evidence="8 9" key="1">
    <citation type="submission" date="2024-09" db="EMBL/GenBank/DDBJ databases">
        <title>Rethinking Asexuality: The Enigmatic Case of Functional Sexual Genes in Lepraria (Stereocaulaceae).</title>
        <authorList>
            <person name="Doellman M."/>
            <person name="Sun Y."/>
            <person name="Barcenas-Pena A."/>
            <person name="Lumbsch H.T."/>
            <person name="Grewe F."/>
        </authorList>
    </citation>
    <scope>NUCLEOTIDE SEQUENCE [LARGE SCALE GENOMIC DNA]</scope>
    <source>
        <strain evidence="8 9">Grewe 0041</strain>
    </source>
</reference>
<evidence type="ECO:0000256" key="2">
    <source>
        <dbReference type="ARBA" id="ARBA00022692"/>
    </source>
</evidence>
<evidence type="ECO:0000313" key="8">
    <source>
        <dbReference type="EMBL" id="KAL2050405.1"/>
    </source>
</evidence>
<dbReference type="InterPro" id="IPR052337">
    <property type="entry name" value="SAT4-like"/>
</dbReference>
<evidence type="ECO:0000256" key="4">
    <source>
        <dbReference type="ARBA" id="ARBA00023136"/>
    </source>
</evidence>
<organism evidence="8 9">
    <name type="scientific">Lepraria finkii</name>
    <dbReference type="NCBI Taxonomy" id="1340010"/>
    <lineage>
        <taxon>Eukaryota</taxon>
        <taxon>Fungi</taxon>
        <taxon>Dikarya</taxon>
        <taxon>Ascomycota</taxon>
        <taxon>Pezizomycotina</taxon>
        <taxon>Lecanoromycetes</taxon>
        <taxon>OSLEUM clade</taxon>
        <taxon>Lecanoromycetidae</taxon>
        <taxon>Lecanorales</taxon>
        <taxon>Lecanorineae</taxon>
        <taxon>Stereocaulaceae</taxon>
        <taxon>Lepraria</taxon>
    </lineage>
</organism>
<comment type="similarity">
    <text evidence="5">Belongs to the SAT4 family.</text>
</comment>
<feature type="domain" description="Rhodopsin" evidence="7">
    <location>
        <begin position="40"/>
        <end position="284"/>
    </location>
</feature>
<feature type="transmembrane region" description="Helical" evidence="6">
    <location>
        <begin position="223"/>
        <end position="243"/>
    </location>
</feature>
<protein>
    <recommendedName>
        <fullName evidence="7">Rhodopsin domain-containing protein</fullName>
    </recommendedName>
</protein>
<name>A0ABR4AXM0_9LECA</name>
<keyword evidence="2 6" id="KW-0812">Transmembrane</keyword>
<keyword evidence="4 6" id="KW-0472">Membrane</keyword>
<evidence type="ECO:0000259" key="7">
    <source>
        <dbReference type="Pfam" id="PF20684"/>
    </source>
</evidence>
<evidence type="ECO:0000256" key="3">
    <source>
        <dbReference type="ARBA" id="ARBA00022989"/>
    </source>
</evidence>
<feature type="transmembrane region" description="Helical" evidence="6">
    <location>
        <begin position="189"/>
        <end position="211"/>
    </location>
</feature>
<dbReference type="PANTHER" id="PTHR33048:SF155">
    <property type="entry name" value="INTEGRAL MEMBRANE PROTEIN"/>
    <property type="match status" value="1"/>
</dbReference>
<feature type="transmembrane region" description="Helical" evidence="6">
    <location>
        <begin position="56"/>
        <end position="79"/>
    </location>
</feature>
<dbReference type="Pfam" id="PF20684">
    <property type="entry name" value="Fung_rhodopsin"/>
    <property type="match status" value="1"/>
</dbReference>
<proteinExistence type="inferred from homology"/>
<evidence type="ECO:0000256" key="1">
    <source>
        <dbReference type="ARBA" id="ARBA00004141"/>
    </source>
</evidence>
<evidence type="ECO:0000256" key="5">
    <source>
        <dbReference type="ARBA" id="ARBA00038359"/>
    </source>
</evidence>
<dbReference type="InterPro" id="IPR049326">
    <property type="entry name" value="Rhodopsin_dom_fungi"/>
</dbReference>
<feature type="transmembrane region" description="Helical" evidence="6">
    <location>
        <begin position="113"/>
        <end position="132"/>
    </location>
</feature>
<sequence length="401" mass="44362">MASSNSPALSPPPGGDQNRGWQLLVVHSIFSGTVIMLLFARLYTRIFIVRNIGFDDYYIILGVVSSIVSLILDVFQVRWGWGRHTYYLLQTPQSRARLVEASKLSSMNQINTILGLLFIKFSIGVLLLRIFGTKRNWRWVIYSIMAFVFVTTVVSVAMVLAQCRPLDKLWNPTASGTCWSPEVVIHIGYYNGAVAVISDWALSSVPIVVMWNLQMSIQKKAGIAALMGLGYFTGATAIVRTVLLRNLAAADITWDIIPTDNWAGAENHLGIIAACVPAIRPLFSHSQRLPFKGWSRIFAGNSATSQPPAEDKRPLHRAPVRNFNSISEALRSTEHDSKGTRGMYGHDVASWKSASGESGRIPGNAIKVETEFALDNLEFRGAGDGLRRADTTEEWKISDHV</sequence>
<feature type="transmembrane region" description="Helical" evidence="6">
    <location>
        <begin position="20"/>
        <end position="44"/>
    </location>
</feature>
<comment type="subcellular location">
    <subcellularLocation>
        <location evidence="1">Membrane</location>
        <topology evidence="1">Multi-pass membrane protein</topology>
    </subcellularLocation>
</comment>
<keyword evidence="9" id="KW-1185">Reference proteome</keyword>
<evidence type="ECO:0000256" key="6">
    <source>
        <dbReference type="SAM" id="Phobius"/>
    </source>
</evidence>
<dbReference type="EMBL" id="JBHFEH010000048">
    <property type="protein sequence ID" value="KAL2050405.1"/>
    <property type="molecule type" value="Genomic_DNA"/>
</dbReference>
<feature type="transmembrane region" description="Helical" evidence="6">
    <location>
        <begin position="139"/>
        <end position="161"/>
    </location>
</feature>
<gene>
    <name evidence="8" type="ORF">ABVK25_009377</name>
</gene>
<accession>A0ABR4AXM0</accession>
<dbReference type="PANTHER" id="PTHR33048">
    <property type="entry name" value="PTH11-LIKE INTEGRAL MEMBRANE PROTEIN (AFU_ORTHOLOGUE AFUA_5G11245)"/>
    <property type="match status" value="1"/>
</dbReference>
<dbReference type="Proteomes" id="UP001590951">
    <property type="component" value="Unassembled WGS sequence"/>
</dbReference>